<dbReference type="SMART" id="SM00388">
    <property type="entry name" value="HisKA"/>
    <property type="match status" value="1"/>
</dbReference>
<dbReference type="EMBL" id="SSHH01000004">
    <property type="protein sequence ID" value="TIX48898.1"/>
    <property type="molecule type" value="Genomic_DNA"/>
</dbReference>
<dbReference type="SUPFAM" id="SSF47226">
    <property type="entry name" value="Histidine-containing phosphotransfer domain, HPT domain"/>
    <property type="match status" value="1"/>
</dbReference>
<evidence type="ECO:0000313" key="9">
    <source>
        <dbReference type="EMBL" id="TIX48898.1"/>
    </source>
</evidence>
<protein>
    <recommendedName>
        <fullName evidence="2">histidine kinase</fullName>
        <ecNumber evidence="2">2.7.13.3</ecNumber>
    </recommendedName>
</protein>
<dbReference type="SUPFAM" id="SSF52172">
    <property type="entry name" value="CheY-like"/>
    <property type="match status" value="1"/>
</dbReference>
<name>A0A4T3EWS7_9SPHN</name>
<keyword evidence="3 5" id="KW-0597">Phosphoprotein</keyword>
<dbReference type="InterPro" id="IPR011006">
    <property type="entry name" value="CheY-like_superfamily"/>
</dbReference>
<dbReference type="InterPro" id="IPR005467">
    <property type="entry name" value="His_kinase_dom"/>
</dbReference>
<evidence type="ECO:0000256" key="1">
    <source>
        <dbReference type="ARBA" id="ARBA00000085"/>
    </source>
</evidence>
<dbReference type="CDD" id="cd17546">
    <property type="entry name" value="REC_hyHK_CKI1_RcsC-like"/>
    <property type="match status" value="1"/>
</dbReference>
<accession>A0A4T3EWS7</accession>
<evidence type="ECO:0000256" key="5">
    <source>
        <dbReference type="PROSITE-ProRule" id="PRU00169"/>
    </source>
</evidence>
<keyword evidence="4" id="KW-0902">Two-component regulatory system</keyword>
<feature type="transmembrane region" description="Helical" evidence="6">
    <location>
        <begin position="12"/>
        <end position="34"/>
    </location>
</feature>
<comment type="catalytic activity">
    <reaction evidence="1">
        <text>ATP + protein L-histidine = ADP + protein N-phospho-L-histidine.</text>
        <dbReference type="EC" id="2.7.13.3"/>
    </reaction>
</comment>
<keyword evidence="10" id="KW-1185">Reference proteome</keyword>
<dbReference type="PROSITE" id="PS50109">
    <property type="entry name" value="HIS_KIN"/>
    <property type="match status" value="1"/>
</dbReference>
<dbReference type="SMART" id="SM00387">
    <property type="entry name" value="HATPase_c"/>
    <property type="match status" value="1"/>
</dbReference>
<comment type="caution">
    <text evidence="9">The sequence shown here is derived from an EMBL/GenBank/DDBJ whole genome shotgun (WGS) entry which is preliminary data.</text>
</comment>
<dbReference type="PRINTS" id="PR00344">
    <property type="entry name" value="BCTRLSENSOR"/>
</dbReference>
<dbReference type="Proteomes" id="UP000309389">
    <property type="component" value="Unassembled WGS sequence"/>
</dbReference>
<feature type="domain" description="Histidine kinase" evidence="7">
    <location>
        <begin position="232"/>
        <end position="454"/>
    </location>
</feature>
<keyword evidence="6" id="KW-1133">Transmembrane helix</keyword>
<dbReference type="Pfam" id="PF00072">
    <property type="entry name" value="Response_reg"/>
    <property type="match status" value="1"/>
</dbReference>
<dbReference type="CDD" id="cd16922">
    <property type="entry name" value="HATPase_EvgS-ArcB-TorS-like"/>
    <property type="match status" value="1"/>
</dbReference>
<dbReference type="SUPFAM" id="SSF55874">
    <property type="entry name" value="ATPase domain of HSP90 chaperone/DNA topoisomerase II/histidine kinase"/>
    <property type="match status" value="1"/>
</dbReference>
<dbReference type="SUPFAM" id="SSF47384">
    <property type="entry name" value="Homodimeric domain of signal transducing histidine kinase"/>
    <property type="match status" value="1"/>
</dbReference>
<dbReference type="Gene3D" id="3.30.565.10">
    <property type="entry name" value="Histidine kinase-like ATPase, C-terminal domain"/>
    <property type="match status" value="1"/>
</dbReference>
<dbReference type="InterPro" id="IPR004358">
    <property type="entry name" value="Sig_transdc_His_kin-like_C"/>
</dbReference>
<organism evidence="9 10">
    <name type="scientific">Alteraurantiacibacter aquimixticola</name>
    <dbReference type="NCBI Taxonomy" id="2489173"/>
    <lineage>
        <taxon>Bacteria</taxon>
        <taxon>Pseudomonadati</taxon>
        <taxon>Pseudomonadota</taxon>
        <taxon>Alphaproteobacteria</taxon>
        <taxon>Sphingomonadales</taxon>
        <taxon>Erythrobacteraceae</taxon>
        <taxon>Alteraurantiacibacter</taxon>
    </lineage>
</organism>
<evidence type="ECO:0000256" key="6">
    <source>
        <dbReference type="SAM" id="Phobius"/>
    </source>
</evidence>
<dbReference type="PROSITE" id="PS50110">
    <property type="entry name" value="RESPONSE_REGULATORY"/>
    <property type="match status" value="1"/>
</dbReference>
<dbReference type="GO" id="GO:0000155">
    <property type="term" value="F:phosphorelay sensor kinase activity"/>
    <property type="evidence" value="ECO:0007669"/>
    <property type="project" value="InterPro"/>
</dbReference>
<gene>
    <name evidence="9" type="ORF">E5222_14245</name>
</gene>
<proteinExistence type="predicted"/>
<dbReference type="InterPro" id="IPR036097">
    <property type="entry name" value="HisK_dim/P_sf"/>
</dbReference>
<dbReference type="InterPro" id="IPR001789">
    <property type="entry name" value="Sig_transdc_resp-reg_receiver"/>
</dbReference>
<sequence length="716" mass="77649">MTDASTPSFPKSAMALVLAAILLVGTAGLALNLMMSERIRTITSSQLDVLSATQEVVFFSAQKESALDLAIATGDPAYLEQGLSLQQHLQDSLLKLERAIELPENRIAFRNAYSAEGALRAVEDRQAALVAEGRIDEARAVDSSRELQLAREAFLRRIDEIEMRSYNFVTSSQSKADLWLKGNLAANAFAILLLAGSLFLLIRRTRAWARQMTRMERKARAAAQAKADFVAAMSHEIRTPLNSVIGFADILLDNRTLDPSQHRQVSLIQTAGSMLLTLVDDILDYSRLEAGRLELHCEPFALEPMLDQCMSILRPMIDEKHLHAELTIDPELAAYYSGDGDRLRQVLLNLLNNAVKFTHSGSIQLAAKRIGTLEGRDRIAISVRDTGIGIPAEFRDRLFDPFVQADSGIAKKFGGSGLGLAICSRLMRAMEGTIEVESEEGVGTIFTVTVELPVSASLSLEAPPESEPARKAQILLVEDLPMNQEIACAMLAKAGHRVIAAASGLAALELASARDFDLILMDIQMPGMDGLEVTRRIRSFAGPRGAVPILAMTANILPEQVRSYLDAGMDGHVAKPIRQAPLEKAIQLALGADERPSAASGLQEESEQPFDAEVFTRIAAILPPEKLHHHLQVLDAMVREVAAASPGDPQLEATAHKIVSQAGALGLYRVAIAAKDLETALRNGQPGTGEQAAMSRYSGDIAAFALPRLNERKRAS</sequence>
<dbReference type="GO" id="GO:0005886">
    <property type="term" value="C:plasma membrane"/>
    <property type="evidence" value="ECO:0007669"/>
    <property type="project" value="UniProtKB-SubCell"/>
</dbReference>
<evidence type="ECO:0000256" key="4">
    <source>
        <dbReference type="ARBA" id="ARBA00023012"/>
    </source>
</evidence>
<dbReference type="Gene3D" id="1.10.287.130">
    <property type="match status" value="1"/>
</dbReference>
<evidence type="ECO:0000256" key="3">
    <source>
        <dbReference type="ARBA" id="ARBA00022553"/>
    </source>
</evidence>
<evidence type="ECO:0000256" key="2">
    <source>
        <dbReference type="ARBA" id="ARBA00012438"/>
    </source>
</evidence>
<dbReference type="InterPro" id="IPR003661">
    <property type="entry name" value="HisK_dim/P_dom"/>
</dbReference>
<keyword evidence="6" id="KW-0812">Transmembrane</keyword>
<feature type="domain" description="Response regulatory" evidence="8">
    <location>
        <begin position="473"/>
        <end position="590"/>
    </location>
</feature>
<feature type="modified residue" description="4-aspartylphosphate" evidence="5">
    <location>
        <position position="522"/>
    </location>
</feature>
<dbReference type="InterPro" id="IPR036890">
    <property type="entry name" value="HATPase_C_sf"/>
</dbReference>
<keyword evidence="6" id="KW-0472">Membrane</keyword>
<dbReference type="Pfam" id="PF00512">
    <property type="entry name" value="HisKA"/>
    <property type="match status" value="1"/>
</dbReference>
<feature type="transmembrane region" description="Helical" evidence="6">
    <location>
        <begin position="184"/>
        <end position="202"/>
    </location>
</feature>
<dbReference type="CDD" id="cd00082">
    <property type="entry name" value="HisKA"/>
    <property type="match status" value="1"/>
</dbReference>
<dbReference type="PANTHER" id="PTHR45339">
    <property type="entry name" value="HYBRID SIGNAL TRANSDUCTION HISTIDINE KINASE J"/>
    <property type="match status" value="1"/>
</dbReference>
<dbReference type="PANTHER" id="PTHR45339:SF5">
    <property type="entry name" value="HISTIDINE KINASE"/>
    <property type="match status" value="1"/>
</dbReference>
<dbReference type="AlphaFoldDB" id="A0A4T3EWS7"/>
<dbReference type="GO" id="GO:0005524">
    <property type="term" value="F:ATP binding"/>
    <property type="evidence" value="ECO:0007669"/>
    <property type="project" value="UniProtKB-KW"/>
</dbReference>
<dbReference type="SMART" id="SM00448">
    <property type="entry name" value="REC"/>
    <property type="match status" value="1"/>
</dbReference>
<reference evidence="9 10" key="1">
    <citation type="submission" date="2019-04" db="EMBL/GenBank/DDBJ databases">
        <title>Altererythrobacter aquimixticola sp. nov., isolated from sediment of junction between the ocean and a freshwater spring.</title>
        <authorList>
            <person name="Yoon J.-H."/>
        </authorList>
    </citation>
    <scope>NUCLEOTIDE SEQUENCE [LARGE SCALE GENOMIC DNA]</scope>
    <source>
        <strain evidence="9 10">SSKS-13</strain>
    </source>
</reference>
<evidence type="ECO:0000313" key="10">
    <source>
        <dbReference type="Proteomes" id="UP000309389"/>
    </source>
</evidence>
<dbReference type="FunFam" id="3.30.565.10:FF:000010">
    <property type="entry name" value="Sensor histidine kinase RcsC"/>
    <property type="match status" value="1"/>
</dbReference>
<dbReference type="InterPro" id="IPR003594">
    <property type="entry name" value="HATPase_dom"/>
</dbReference>
<dbReference type="OrthoDB" id="9801651at2"/>
<dbReference type="EC" id="2.7.13.3" evidence="2"/>
<dbReference type="RefSeq" id="WP_136694472.1">
    <property type="nucleotide sequence ID" value="NZ_SSHH01000004.1"/>
</dbReference>
<dbReference type="InterPro" id="IPR036641">
    <property type="entry name" value="HPT_dom_sf"/>
</dbReference>
<dbReference type="Gene3D" id="3.40.50.2300">
    <property type="match status" value="1"/>
</dbReference>
<evidence type="ECO:0000259" key="8">
    <source>
        <dbReference type="PROSITE" id="PS50110"/>
    </source>
</evidence>
<evidence type="ECO:0000259" key="7">
    <source>
        <dbReference type="PROSITE" id="PS50109"/>
    </source>
</evidence>
<dbReference type="Pfam" id="PF02518">
    <property type="entry name" value="HATPase_c"/>
    <property type="match status" value="1"/>
</dbReference>